<organism evidence="3 4">
    <name type="scientific">Saccharopolyspora hirsuta</name>
    <dbReference type="NCBI Taxonomy" id="1837"/>
    <lineage>
        <taxon>Bacteria</taxon>
        <taxon>Bacillati</taxon>
        <taxon>Actinomycetota</taxon>
        <taxon>Actinomycetes</taxon>
        <taxon>Pseudonocardiales</taxon>
        <taxon>Pseudonocardiaceae</taxon>
        <taxon>Saccharopolyspora</taxon>
    </lineage>
</organism>
<evidence type="ECO:0000256" key="1">
    <source>
        <dbReference type="SAM" id="MobiDB-lite"/>
    </source>
</evidence>
<feature type="region of interest" description="Disordered" evidence="1">
    <location>
        <begin position="1"/>
        <end position="49"/>
    </location>
</feature>
<evidence type="ECO:0000313" key="3">
    <source>
        <dbReference type="EMBL" id="KAA5831890.1"/>
    </source>
</evidence>
<proteinExistence type="predicted"/>
<dbReference type="EMBL" id="VWPH01000008">
    <property type="protein sequence ID" value="KAA5831890.1"/>
    <property type="molecule type" value="Genomic_DNA"/>
</dbReference>
<evidence type="ECO:0000256" key="2">
    <source>
        <dbReference type="SAM" id="Phobius"/>
    </source>
</evidence>
<keyword evidence="2" id="KW-0472">Membrane</keyword>
<dbReference type="Proteomes" id="UP000323946">
    <property type="component" value="Unassembled WGS sequence"/>
</dbReference>
<evidence type="ECO:0000313" key="4">
    <source>
        <dbReference type="Proteomes" id="UP000323946"/>
    </source>
</evidence>
<dbReference type="AlphaFoldDB" id="A0A5M7BRV9"/>
<comment type="caution">
    <text evidence="3">The sequence shown here is derived from an EMBL/GenBank/DDBJ whole genome shotgun (WGS) entry which is preliminary data.</text>
</comment>
<protein>
    <submittedName>
        <fullName evidence="3">Uncharacterized protein</fullName>
    </submittedName>
</protein>
<feature type="region of interest" description="Disordered" evidence="1">
    <location>
        <begin position="85"/>
        <end position="114"/>
    </location>
</feature>
<reference evidence="3 4" key="1">
    <citation type="submission" date="2019-09" db="EMBL/GenBank/DDBJ databases">
        <title>Draft genome sequence of the thermophilic Saccharopolyspora hirsuta VKM Ac-666T.</title>
        <authorList>
            <person name="Lobastova T.G."/>
            <person name="Fokina V."/>
            <person name="Bragin E.Y."/>
            <person name="Shtratnikova V.Y."/>
            <person name="Starodumova I.P."/>
            <person name="Tarlachkov S.V."/>
            <person name="Donova M.V."/>
        </authorList>
    </citation>
    <scope>NUCLEOTIDE SEQUENCE [LARGE SCALE GENOMIC DNA]</scope>
    <source>
        <strain evidence="3 4">VKM Ac-666</strain>
    </source>
</reference>
<name>A0A5M7BRV9_SACHI</name>
<accession>A0A5M7BRV9</accession>
<keyword evidence="2" id="KW-0812">Transmembrane</keyword>
<keyword evidence="4" id="KW-1185">Reference proteome</keyword>
<sequence>MQQIKGTSGREGLVPNQPGWNPNQQWGPDQGPGGGWYGPPPAQQTPPARKRRKWPFIAIPLAVLLLVLAGRVFYVHVINPPKKIATSTSEAAPPPSFPMPTTSERKPPEPGEPVPCQERHPNGYQCFPDDFNPEAVMDSVAAEGWKCLREGETDEGGFTVKAPRRCEGKDNVNQPYTIYGSIEYKRFSNLPDGKLMDFTISVSTSAKASRGEHTTREDPPKALLRAVDVTYKHIWQGKPELLKEATDAFEQIKPGCMSPAGQTFEGVSATTPSGYEINCSGGTSIASGDVVTHGQSLTISAARPK</sequence>
<dbReference type="OrthoDB" id="3693654at2"/>
<gene>
    <name evidence="3" type="ORF">F1721_18885</name>
</gene>
<dbReference type="RefSeq" id="WP_150068031.1">
    <property type="nucleotide sequence ID" value="NZ_VWPH01000008.1"/>
</dbReference>
<feature type="transmembrane region" description="Helical" evidence="2">
    <location>
        <begin position="54"/>
        <end position="74"/>
    </location>
</feature>
<dbReference type="SMR" id="A0A5M7BRV9"/>
<keyword evidence="2" id="KW-1133">Transmembrane helix</keyword>